<feature type="zinc finger region" description="C3H1-type" evidence="5">
    <location>
        <begin position="275"/>
        <end position="302"/>
    </location>
</feature>
<evidence type="ECO:0000256" key="4">
    <source>
        <dbReference type="ARBA" id="ARBA00022833"/>
    </source>
</evidence>
<keyword evidence="10" id="KW-1185">Reference proteome</keyword>
<dbReference type="Pfam" id="PF08590">
    <property type="entry name" value="DUF1771"/>
    <property type="match status" value="1"/>
</dbReference>
<feature type="region of interest" description="Disordered" evidence="6">
    <location>
        <begin position="360"/>
        <end position="483"/>
    </location>
</feature>
<dbReference type="SMART" id="SM01162">
    <property type="entry name" value="DUF1771"/>
    <property type="match status" value="1"/>
</dbReference>
<keyword evidence="1 5" id="KW-0479">Metal-binding</keyword>
<feature type="region of interest" description="Disordered" evidence="6">
    <location>
        <begin position="697"/>
        <end position="746"/>
    </location>
</feature>
<feature type="region of interest" description="Disordered" evidence="6">
    <location>
        <begin position="175"/>
        <end position="194"/>
    </location>
</feature>
<evidence type="ECO:0000256" key="1">
    <source>
        <dbReference type="ARBA" id="ARBA00022723"/>
    </source>
</evidence>
<feature type="compositionally biased region" description="Basic residues" evidence="6">
    <location>
        <begin position="401"/>
        <end position="413"/>
    </location>
</feature>
<evidence type="ECO:0008006" key="11">
    <source>
        <dbReference type="Google" id="ProtNLM"/>
    </source>
</evidence>
<feature type="compositionally biased region" description="Polar residues" evidence="6">
    <location>
        <begin position="373"/>
        <end position="400"/>
    </location>
</feature>
<dbReference type="AlphaFoldDB" id="A0A8H7E473"/>
<evidence type="ECO:0000259" key="8">
    <source>
        <dbReference type="PROSITE" id="PS50828"/>
    </source>
</evidence>
<evidence type="ECO:0000259" key="7">
    <source>
        <dbReference type="PROSITE" id="PS50103"/>
    </source>
</evidence>
<evidence type="ECO:0000313" key="10">
    <source>
        <dbReference type="Proteomes" id="UP000606974"/>
    </source>
</evidence>
<dbReference type="InterPro" id="IPR002625">
    <property type="entry name" value="Smr_dom"/>
</dbReference>
<dbReference type="PANTHER" id="PTHR13119">
    <property type="entry name" value="ZINC FINGER CCCH DOMAIN-CONTAINING PROTEI"/>
    <property type="match status" value="1"/>
</dbReference>
<evidence type="ECO:0000256" key="6">
    <source>
        <dbReference type="SAM" id="MobiDB-lite"/>
    </source>
</evidence>
<feature type="domain" description="C3H1-type" evidence="7">
    <location>
        <begin position="305"/>
        <end position="327"/>
    </location>
</feature>
<dbReference type="PROSITE" id="PS50103">
    <property type="entry name" value="ZF_C3H1"/>
    <property type="match status" value="2"/>
</dbReference>
<evidence type="ECO:0000256" key="5">
    <source>
        <dbReference type="PROSITE-ProRule" id="PRU00723"/>
    </source>
</evidence>
<dbReference type="GO" id="GO:0003723">
    <property type="term" value="F:RNA binding"/>
    <property type="evidence" value="ECO:0007669"/>
    <property type="project" value="InterPro"/>
</dbReference>
<dbReference type="Pfam" id="PF18345">
    <property type="entry name" value="zf_CCCH_4"/>
    <property type="match status" value="1"/>
</dbReference>
<evidence type="ECO:0000313" key="9">
    <source>
        <dbReference type="EMBL" id="KAF7507985.1"/>
    </source>
</evidence>
<feature type="compositionally biased region" description="Basic residues" evidence="6">
    <location>
        <begin position="440"/>
        <end position="453"/>
    </location>
</feature>
<dbReference type="Gene3D" id="3.30.1370.210">
    <property type="match status" value="1"/>
</dbReference>
<keyword evidence="2" id="KW-0677">Repeat</keyword>
<sequence length="746" mass="80774">MITDEIYELCHPVLEDADLEEEDKVEKLEVLLQKQTALSGSALENTILDALWRHRNAANPGSGEAPSRHTVIRKSSPAPWQMPRAGTPLASPPISSSPAAPPGFPTRPSFSRQKSTVPSPFVSPRPSPRLAFAQPIPHSPNLNAYEFSDSSPAPDIYGDYGSDNVDWLVADDTASNASSTGTGQLSAAAPEWLPQPDMSPYDILRSVLGDRKTNEEIEDALEKNSYDLGATIAQLSDGDIIDQQVNSDTNHHNGAVLVGKSMNIEQVRPVTPNTGKSPIVCKYWLASGSCLRADCRFAHDATNYICKYWLAGNCLAGDSCQFSHDPSALMSTLSVTDSSSLYGTSPQIDHLQDQYDQFPALQSGNRSSSSSSFTIPANGQFPTFTPLSQQRSRSGYQHNNSRPHSRPTSRHQHRPEAQSSAPSVDDPEAFPTLASLNSKRASKHHGQRSRHGHNNYNEKEVPGSLADVVRMSPSPAPSQRKIEAMKRVRSTASSESAAAQKIPQPQHIPWLETGARANQQYLKYRQEAIKHGSVRNKFLQSAAQAWNRNDARAAKALSLRGQAENDAMRKAHREAAKALYEERNQHLSTTNNSNNDEEEFYIDLHGLHPEEAVEYLENVLVSHSQRVGGRGGGGSGEARSRIVYAITGTGHHSKNGKDKVGKAVRNWLNELGYTFREFSVPGERGGYVGGVLGIESTSGGRRTTAAATGNGEGGGGGKDEGSSNTGGPVAMVGGKIQVLKREEVPS</sequence>
<feature type="region of interest" description="Disordered" evidence="6">
    <location>
        <begin position="76"/>
        <end position="136"/>
    </location>
</feature>
<feature type="compositionally biased region" description="Low complexity" evidence="6">
    <location>
        <begin position="697"/>
        <end position="709"/>
    </location>
</feature>
<dbReference type="GO" id="GO:0005634">
    <property type="term" value="C:nucleus"/>
    <property type="evidence" value="ECO:0007669"/>
    <property type="project" value="TreeGrafter"/>
</dbReference>
<comment type="caution">
    <text evidence="9">The sequence shown here is derived from an EMBL/GenBank/DDBJ whole genome shotgun (WGS) entry which is preliminary data.</text>
</comment>
<feature type="compositionally biased region" description="Low complexity" evidence="6">
    <location>
        <begin position="88"/>
        <end position="98"/>
    </location>
</feature>
<gene>
    <name evidence="9" type="ORF">GJ744_009882</name>
</gene>
<accession>A0A8H7E473</accession>
<dbReference type="SUPFAM" id="SSF160443">
    <property type="entry name" value="SMR domain-like"/>
    <property type="match status" value="1"/>
</dbReference>
<name>A0A8H7E473_9EURO</name>
<dbReference type="PROSITE" id="PS50828">
    <property type="entry name" value="SMR"/>
    <property type="match status" value="1"/>
</dbReference>
<dbReference type="OrthoDB" id="3247158at2759"/>
<dbReference type="InterPro" id="IPR045124">
    <property type="entry name" value="Su(sable)-like"/>
</dbReference>
<organism evidence="9 10">
    <name type="scientific">Endocarpon pusillum</name>
    <dbReference type="NCBI Taxonomy" id="364733"/>
    <lineage>
        <taxon>Eukaryota</taxon>
        <taxon>Fungi</taxon>
        <taxon>Dikarya</taxon>
        <taxon>Ascomycota</taxon>
        <taxon>Pezizomycotina</taxon>
        <taxon>Eurotiomycetes</taxon>
        <taxon>Chaetothyriomycetidae</taxon>
        <taxon>Verrucariales</taxon>
        <taxon>Verrucariaceae</taxon>
        <taxon>Endocarpon</taxon>
    </lineage>
</organism>
<evidence type="ECO:0000256" key="2">
    <source>
        <dbReference type="ARBA" id="ARBA00022737"/>
    </source>
</evidence>
<dbReference type="EMBL" id="JAACFV010000060">
    <property type="protein sequence ID" value="KAF7507985.1"/>
    <property type="molecule type" value="Genomic_DNA"/>
</dbReference>
<keyword evidence="4 5" id="KW-0862">Zinc</keyword>
<dbReference type="Proteomes" id="UP000606974">
    <property type="component" value="Unassembled WGS sequence"/>
</dbReference>
<dbReference type="InterPro" id="IPR036855">
    <property type="entry name" value="Znf_CCCH_sf"/>
</dbReference>
<feature type="domain" description="C3H1-type" evidence="7">
    <location>
        <begin position="275"/>
        <end position="302"/>
    </location>
</feature>
<proteinExistence type="predicted"/>
<dbReference type="FunFam" id="3.30.1370.110:FF:000002">
    <property type="entry name" value="CCCH zinc finger and SMR domain protein"/>
    <property type="match status" value="1"/>
</dbReference>
<protein>
    <recommendedName>
        <fullName evidence="11">CCCH zinc finger and SMR domain-containing protein</fullName>
    </recommendedName>
</protein>
<feature type="zinc finger region" description="C3H1-type" evidence="5">
    <location>
        <begin position="305"/>
        <end position="327"/>
    </location>
</feature>
<dbReference type="SMART" id="SM00356">
    <property type="entry name" value="ZnF_C3H1"/>
    <property type="match status" value="2"/>
</dbReference>
<evidence type="ECO:0000256" key="3">
    <source>
        <dbReference type="ARBA" id="ARBA00022771"/>
    </source>
</evidence>
<dbReference type="InterPro" id="IPR000571">
    <property type="entry name" value="Znf_CCCH"/>
</dbReference>
<keyword evidence="3 5" id="KW-0863">Zinc-finger</keyword>
<dbReference type="InterPro" id="IPR013899">
    <property type="entry name" value="DUF1771"/>
</dbReference>
<reference evidence="9" key="1">
    <citation type="submission" date="2020-02" db="EMBL/GenBank/DDBJ databases">
        <authorList>
            <person name="Palmer J.M."/>
        </authorList>
    </citation>
    <scope>NUCLEOTIDE SEQUENCE</scope>
    <source>
        <strain evidence="9">EPUS1.4</strain>
        <tissue evidence="9">Thallus</tissue>
    </source>
</reference>
<dbReference type="SUPFAM" id="SSF90229">
    <property type="entry name" value="CCCH zinc finger"/>
    <property type="match status" value="1"/>
</dbReference>
<dbReference type="InterPro" id="IPR036063">
    <property type="entry name" value="Smr_dom_sf"/>
</dbReference>
<feature type="domain" description="Smr" evidence="8">
    <location>
        <begin position="602"/>
        <end position="697"/>
    </location>
</feature>
<dbReference type="Pfam" id="PF14608">
    <property type="entry name" value="zf-CCCH_2"/>
    <property type="match status" value="1"/>
</dbReference>
<dbReference type="Gene3D" id="3.30.1370.110">
    <property type="match status" value="1"/>
</dbReference>
<feature type="compositionally biased region" description="Polar residues" evidence="6">
    <location>
        <begin position="175"/>
        <end position="185"/>
    </location>
</feature>
<dbReference type="GO" id="GO:0008270">
    <property type="term" value="F:zinc ion binding"/>
    <property type="evidence" value="ECO:0007669"/>
    <property type="project" value="UniProtKB-KW"/>
</dbReference>
<dbReference type="GO" id="GO:0045892">
    <property type="term" value="P:negative regulation of DNA-templated transcription"/>
    <property type="evidence" value="ECO:0007669"/>
    <property type="project" value="InterPro"/>
</dbReference>
<dbReference type="PANTHER" id="PTHR13119:SF12">
    <property type="entry name" value="PROTEIN SUPPRESSOR OF SABLE"/>
    <property type="match status" value="1"/>
</dbReference>